<proteinExistence type="inferred from homology"/>
<dbReference type="InterPro" id="IPR013325">
    <property type="entry name" value="RNA_pol_sigma_r2"/>
</dbReference>
<dbReference type="Pfam" id="PF08281">
    <property type="entry name" value="Sigma70_r4_2"/>
    <property type="match status" value="1"/>
</dbReference>
<evidence type="ECO:0000259" key="6">
    <source>
        <dbReference type="Pfam" id="PF04542"/>
    </source>
</evidence>
<feature type="domain" description="RNA polymerase sigma factor 70 region 4 type 2" evidence="7">
    <location>
        <begin position="98"/>
        <end position="150"/>
    </location>
</feature>
<dbReference type="GO" id="GO:0006352">
    <property type="term" value="P:DNA-templated transcription initiation"/>
    <property type="evidence" value="ECO:0007669"/>
    <property type="project" value="InterPro"/>
</dbReference>
<keyword evidence="2" id="KW-0805">Transcription regulation</keyword>
<sequence length="172" mass="19450">MSDDFGAFVATSGPRLLRFAVLITGQRADAEDLLQEVLEQAYPRWHVVRQRQPEAYLRRAMTNRLVSRWRSPWNRRRVAGLPDAVPQQDETTRVDDRELLLAALRELPPRMRAVVVVRYWLGFSEAEAAAELECSVGSVKSQASRGLHRLRARLEAAGGPPLDLDLAEENHA</sequence>
<dbReference type="Proteomes" id="UP000249045">
    <property type="component" value="Unassembled WGS sequence"/>
</dbReference>
<dbReference type="InterPro" id="IPR039425">
    <property type="entry name" value="RNA_pol_sigma-70-like"/>
</dbReference>
<evidence type="ECO:0000313" key="11">
    <source>
        <dbReference type="Proteomes" id="UP000249045"/>
    </source>
</evidence>
<dbReference type="InterPro" id="IPR013249">
    <property type="entry name" value="RNA_pol_sigma70_r4_t2"/>
</dbReference>
<evidence type="ECO:0000256" key="1">
    <source>
        <dbReference type="ARBA" id="ARBA00010641"/>
    </source>
</evidence>
<name>A0A328N772_9ACTN</name>
<keyword evidence="4" id="KW-0238">DNA-binding</keyword>
<dbReference type="InterPro" id="IPR014325">
    <property type="entry name" value="RNA_pol_sigma-E_actinobac"/>
</dbReference>
<dbReference type="GO" id="GO:0016987">
    <property type="term" value="F:sigma factor activity"/>
    <property type="evidence" value="ECO:0007669"/>
    <property type="project" value="UniProtKB-KW"/>
</dbReference>
<dbReference type="Proteomes" id="UP000248966">
    <property type="component" value="Unassembled WGS sequence"/>
</dbReference>
<dbReference type="Pfam" id="PF04542">
    <property type="entry name" value="Sigma70_r2"/>
    <property type="match status" value="1"/>
</dbReference>
<gene>
    <name evidence="8" type="ORF">LAH08_03701</name>
    <name evidence="9" type="ORF">MED15_04583</name>
</gene>
<evidence type="ECO:0000313" key="10">
    <source>
        <dbReference type="Proteomes" id="UP000248966"/>
    </source>
</evidence>
<dbReference type="RefSeq" id="WP_192581137.1">
    <property type="nucleotide sequence ID" value="NZ_PYAA01000023.1"/>
</dbReference>
<evidence type="ECO:0000256" key="4">
    <source>
        <dbReference type="ARBA" id="ARBA00023125"/>
    </source>
</evidence>
<evidence type="ECO:0000313" key="9">
    <source>
        <dbReference type="EMBL" id="RAO14236.1"/>
    </source>
</evidence>
<organism evidence="8 10">
    <name type="scientific">Micromonospora noduli</name>
    <dbReference type="NCBI Taxonomy" id="709876"/>
    <lineage>
        <taxon>Bacteria</taxon>
        <taxon>Bacillati</taxon>
        <taxon>Actinomycetota</taxon>
        <taxon>Actinomycetes</taxon>
        <taxon>Micromonosporales</taxon>
        <taxon>Micromonosporaceae</taxon>
        <taxon>Micromonospora</taxon>
    </lineage>
</organism>
<dbReference type="SUPFAM" id="SSF88659">
    <property type="entry name" value="Sigma3 and sigma4 domains of RNA polymerase sigma factors"/>
    <property type="match status" value="1"/>
</dbReference>
<reference evidence="10 11" key="1">
    <citation type="submission" date="2018-03" db="EMBL/GenBank/DDBJ databases">
        <title>Defining the species Micromonospora saelicesensis and Micromonospora noduli under the framework of genomics.</title>
        <authorList>
            <person name="Riesco R."/>
            <person name="Trujillo M.E."/>
        </authorList>
    </citation>
    <scope>NUCLEOTIDE SEQUENCE [LARGE SCALE GENOMIC DNA]</scope>
    <source>
        <strain evidence="8 10">LAH08</strain>
        <strain evidence="9 11">MED15</strain>
    </source>
</reference>
<evidence type="ECO:0000256" key="5">
    <source>
        <dbReference type="ARBA" id="ARBA00023163"/>
    </source>
</evidence>
<dbReference type="Gene3D" id="1.10.1740.10">
    <property type="match status" value="1"/>
</dbReference>
<dbReference type="InterPro" id="IPR007627">
    <property type="entry name" value="RNA_pol_sigma70_r2"/>
</dbReference>
<dbReference type="InterPro" id="IPR014284">
    <property type="entry name" value="RNA_pol_sigma-70_dom"/>
</dbReference>
<evidence type="ECO:0000313" key="8">
    <source>
        <dbReference type="EMBL" id="RAN98969.1"/>
    </source>
</evidence>
<protein>
    <submittedName>
        <fullName evidence="8">RNA polymerase sigma-E factor</fullName>
    </submittedName>
</protein>
<evidence type="ECO:0000259" key="7">
    <source>
        <dbReference type="Pfam" id="PF08281"/>
    </source>
</evidence>
<dbReference type="Gene3D" id="1.10.10.10">
    <property type="entry name" value="Winged helix-like DNA-binding domain superfamily/Winged helix DNA-binding domain"/>
    <property type="match status" value="1"/>
</dbReference>
<dbReference type="EMBL" id="PYAC01000023">
    <property type="protein sequence ID" value="RAO14236.1"/>
    <property type="molecule type" value="Genomic_DNA"/>
</dbReference>
<dbReference type="NCBIfam" id="TIGR02983">
    <property type="entry name" value="SigE-fam_strep"/>
    <property type="match status" value="1"/>
</dbReference>
<dbReference type="NCBIfam" id="TIGR02937">
    <property type="entry name" value="sigma70-ECF"/>
    <property type="match status" value="1"/>
</dbReference>
<dbReference type="SUPFAM" id="SSF88946">
    <property type="entry name" value="Sigma2 domain of RNA polymerase sigma factors"/>
    <property type="match status" value="1"/>
</dbReference>
<dbReference type="AlphaFoldDB" id="A0A328N772"/>
<comment type="caution">
    <text evidence="8">The sequence shown here is derived from an EMBL/GenBank/DDBJ whole genome shotgun (WGS) entry which is preliminary data.</text>
</comment>
<feature type="domain" description="RNA polymerase sigma-70 region 2" evidence="6">
    <location>
        <begin position="10"/>
        <end position="71"/>
    </location>
</feature>
<dbReference type="EMBL" id="PYAA01000023">
    <property type="protein sequence ID" value="RAN98969.1"/>
    <property type="molecule type" value="Genomic_DNA"/>
</dbReference>
<dbReference type="GO" id="GO:0003677">
    <property type="term" value="F:DNA binding"/>
    <property type="evidence" value="ECO:0007669"/>
    <property type="project" value="UniProtKB-KW"/>
</dbReference>
<dbReference type="InterPro" id="IPR013324">
    <property type="entry name" value="RNA_pol_sigma_r3/r4-like"/>
</dbReference>
<evidence type="ECO:0000256" key="2">
    <source>
        <dbReference type="ARBA" id="ARBA00023015"/>
    </source>
</evidence>
<keyword evidence="5" id="KW-0804">Transcription</keyword>
<evidence type="ECO:0000256" key="3">
    <source>
        <dbReference type="ARBA" id="ARBA00023082"/>
    </source>
</evidence>
<dbReference type="PANTHER" id="PTHR43133">
    <property type="entry name" value="RNA POLYMERASE ECF-TYPE SIGMA FACTO"/>
    <property type="match status" value="1"/>
</dbReference>
<keyword evidence="3" id="KW-0731">Sigma factor</keyword>
<keyword evidence="11" id="KW-1185">Reference proteome</keyword>
<dbReference type="InterPro" id="IPR036388">
    <property type="entry name" value="WH-like_DNA-bd_sf"/>
</dbReference>
<accession>A0A328N772</accession>
<dbReference type="PANTHER" id="PTHR43133:SF50">
    <property type="entry name" value="ECF RNA POLYMERASE SIGMA FACTOR SIGM"/>
    <property type="match status" value="1"/>
</dbReference>
<comment type="similarity">
    <text evidence="1">Belongs to the sigma-70 factor family. ECF subfamily.</text>
</comment>